<organism evidence="1 2">
    <name type="scientific">Streptoalloteichus hindustanus</name>
    <dbReference type="NCBI Taxonomy" id="2017"/>
    <lineage>
        <taxon>Bacteria</taxon>
        <taxon>Bacillati</taxon>
        <taxon>Actinomycetota</taxon>
        <taxon>Actinomycetes</taxon>
        <taxon>Pseudonocardiales</taxon>
        <taxon>Pseudonocardiaceae</taxon>
        <taxon>Streptoalloteichus</taxon>
    </lineage>
</organism>
<protein>
    <recommendedName>
        <fullName evidence="3">Prenyltransferase and squalene oxidase repeat-containing protein</fullName>
    </recommendedName>
</protein>
<evidence type="ECO:0000313" key="2">
    <source>
        <dbReference type="Proteomes" id="UP000184501"/>
    </source>
</evidence>
<gene>
    <name evidence="1" type="ORF">SAMN05444320_102243</name>
</gene>
<dbReference type="RefSeq" id="WP_073480528.1">
    <property type="nucleotide sequence ID" value="NZ_FQVN01000002.1"/>
</dbReference>
<dbReference type="SUPFAM" id="SSF48208">
    <property type="entry name" value="Six-hairpin glycosidases"/>
    <property type="match status" value="1"/>
</dbReference>
<evidence type="ECO:0008006" key="3">
    <source>
        <dbReference type="Google" id="ProtNLM"/>
    </source>
</evidence>
<dbReference type="Proteomes" id="UP000184501">
    <property type="component" value="Unassembled WGS sequence"/>
</dbReference>
<accession>A0A1M4Y5I6</accession>
<sequence>MSSAYERAARRAVGWLTDRLADDGSFREADDDIACYYKAPYLFALAGHPAEANRLLSHVHRRFGRHDHDYRTTAETKSANPAFEEFWAYPNGWITIAAQRMGRFDVAHPAFRFLRWFHQPATGGFRTRGPQHAHNMGTDALTTAHLGLASLYFEDMERAEGAGRWLAETLRLQPDLDVGLYLRRDGAGAVVREFPDAEAAFHVVSATEPDQAYFMVGYPMAFLAALHRATGHPGHLEAAWGYLDFALRCTGNLRSCHHSHKIAWGAAALARTTGDQDCATLATDIADHLLSTQDDSGAWLPDQPALTRFDQTAEVAIWLLEITAALDGW</sequence>
<dbReference type="AlphaFoldDB" id="A0A1M4Y5I6"/>
<evidence type="ECO:0000313" key="1">
    <source>
        <dbReference type="EMBL" id="SHF00968.1"/>
    </source>
</evidence>
<reference evidence="1 2" key="1">
    <citation type="submission" date="2016-11" db="EMBL/GenBank/DDBJ databases">
        <authorList>
            <person name="Jaros S."/>
            <person name="Januszkiewicz K."/>
            <person name="Wedrychowicz H."/>
        </authorList>
    </citation>
    <scope>NUCLEOTIDE SEQUENCE [LARGE SCALE GENOMIC DNA]</scope>
    <source>
        <strain evidence="1 2">DSM 44523</strain>
    </source>
</reference>
<name>A0A1M4Y5I6_STRHI</name>
<dbReference type="InterPro" id="IPR008930">
    <property type="entry name" value="Terpenoid_cyclase/PrenylTrfase"/>
</dbReference>
<dbReference type="OrthoDB" id="581309at2"/>
<proteinExistence type="predicted"/>
<dbReference type="EMBL" id="FQVN01000002">
    <property type="protein sequence ID" value="SHF00968.1"/>
    <property type="molecule type" value="Genomic_DNA"/>
</dbReference>
<keyword evidence="2" id="KW-1185">Reference proteome</keyword>
<dbReference type="GO" id="GO:0005975">
    <property type="term" value="P:carbohydrate metabolic process"/>
    <property type="evidence" value="ECO:0007669"/>
    <property type="project" value="InterPro"/>
</dbReference>
<dbReference type="SUPFAM" id="SSF48239">
    <property type="entry name" value="Terpenoid cyclases/Protein prenyltransferases"/>
    <property type="match status" value="1"/>
</dbReference>
<dbReference type="InterPro" id="IPR008928">
    <property type="entry name" value="6-hairpin_glycosidase_sf"/>
</dbReference>
<dbReference type="STRING" id="2017.SAMN05444320_102243"/>